<feature type="compositionally biased region" description="Basic and acidic residues" evidence="3">
    <location>
        <begin position="409"/>
        <end position="446"/>
    </location>
</feature>
<feature type="domain" description="BAG" evidence="4">
    <location>
        <begin position="630"/>
        <end position="705"/>
    </location>
</feature>
<feature type="region of interest" description="Disordered" evidence="3">
    <location>
        <begin position="922"/>
        <end position="965"/>
    </location>
</feature>
<keyword evidence="6" id="KW-1185">Reference proteome</keyword>
<sequence>MAQIFTKSSNLISLSSLDRSKRDKRNLNLRFLGWWTVSAPISIKSSGLCRNRLVGFCSFLFEKSHPRNYKDPTSYQLEEMIPMYRYMDTQPFQKNRMPVNPYQYPNMGSVPSYTMMDPAKSCMPPHDSGHNCCHYGYLNGYPMPPSCCNDGNFFPGYYNFRPPHLPVPPHQHMHCYGSYPPCPEPYYVQYAPPMHYNVEQPRYEFDKNMMRNHHCCGCPNSLCGQKQKEDKCVTIEEEKPDDQRKGSMVPFQLGNNESPIVWIPPDYVGSEKGKEPSETGAMKQEKERHGLNSTKNLDPKFWHGWPLSDLSRLGSWFPDAEGMGSRSVQNNQPEDGKKEFPFPLIWMPTFGREERAGKDVQNMDAPTKYTEEPSNVGKLVPTNILQKNDATSEGPEVVKTINQSNIPEMDVKHKTDDANKKKERRCIAVETAKENEVGESSKDNVEGQKSTSPKKSRLPPVCLRVDPLPKKKNGNGSSRSKSPSKLTDVKENTQLDSKINSAIAEPNSEKIIKEVEVKTHDSLDGNHGNKENISRNGEPLSLTTQSQEKVPDKLCKEGTEEQGEKDRTIDQAPTEKYVDEGSEVSPGDKVQEEGKNEKPNLSDDEAAVLIQSAYRGYEVRKGDILKKMRQLAEVRQQVMEVQNRVNALELSPPQDERERVFVGEMIMGLLLKLDTIQGLYPSVREFRKSLAKELVALQEKIDCMVINKPTEVVQEAAVEKHAEHFDTETCHEIKEEEQHKEHQEPTGDGNSELPEVNDENTKVHEAEQLVEVKESEVQNEDTSELSSHELSKHFEGEEAESKVEMEQNVELLTDAEQKVREVLQADRQKEAVNHQAYSFGDTRPAEDSLQVDASRSVCDDQVGAQTGLTPQVLDKINISAPAENGQTEDQSAAGVELPMREDTNPNNFEAAKLEQLEIRGEVSETEENAHDLEVERSSDGTSNVKHPEGEEDCHISSVGSEQNREHLGYTEHENENEGASVESAAFPGEELNSNEDDPNIQNKLVTERNKQLTMDELVPSSQLDDQARRACDESADMLEELSKSYHDQNVQNEIVNEENEQRTADVETKTAEEMLHEPLVLDPVLSSKLDNEANELHAADEATLDGPSIQMGEGSLPSSPNPNKLDLGTEKEMDKKLVEENEKMREMVEKLMEAGKEQIAIISKLSGRVKDLEKRLARKKKQRRGCGWPMPRQHTLNGRIKA</sequence>
<evidence type="ECO:0000256" key="1">
    <source>
        <dbReference type="ARBA" id="ARBA00023186"/>
    </source>
</evidence>
<feature type="region of interest" description="Disordered" evidence="3">
    <location>
        <begin position="1100"/>
        <end position="1127"/>
    </location>
</feature>
<feature type="region of interest" description="Disordered" evidence="3">
    <location>
        <begin position="323"/>
        <end position="342"/>
    </location>
</feature>
<feature type="compositionally biased region" description="Basic and acidic residues" evidence="3">
    <location>
        <begin position="786"/>
        <end position="805"/>
    </location>
</feature>
<feature type="compositionally biased region" description="Basic and acidic residues" evidence="3">
    <location>
        <begin position="945"/>
        <end position="954"/>
    </location>
</feature>
<gene>
    <name evidence="5" type="primary">BAG6</name>
    <name evidence="5" type="ORF">SDJN03_13107</name>
</gene>
<evidence type="ECO:0000256" key="3">
    <source>
        <dbReference type="SAM" id="MobiDB-lite"/>
    </source>
</evidence>
<protein>
    <submittedName>
        <fullName evidence="5">BAG family molecular chaperone regulator 6</fullName>
    </submittedName>
</protein>
<feature type="coiled-coil region" evidence="2">
    <location>
        <begin position="624"/>
        <end position="651"/>
    </location>
</feature>
<evidence type="ECO:0000259" key="4">
    <source>
        <dbReference type="PROSITE" id="PS51035"/>
    </source>
</evidence>
<feature type="region of interest" description="Disordered" evidence="3">
    <location>
        <begin position="734"/>
        <end position="805"/>
    </location>
</feature>
<feature type="region of interest" description="Disordered" evidence="3">
    <location>
        <begin position="401"/>
        <end position="602"/>
    </location>
</feature>
<dbReference type="PROSITE" id="PS51035">
    <property type="entry name" value="BAG"/>
    <property type="match status" value="1"/>
</dbReference>
<organism evidence="5 6">
    <name type="scientific">Cucurbita argyrosperma subsp. sororia</name>
    <dbReference type="NCBI Taxonomy" id="37648"/>
    <lineage>
        <taxon>Eukaryota</taxon>
        <taxon>Viridiplantae</taxon>
        <taxon>Streptophyta</taxon>
        <taxon>Embryophyta</taxon>
        <taxon>Tracheophyta</taxon>
        <taxon>Spermatophyta</taxon>
        <taxon>Magnoliopsida</taxon>
        <taxon>eudicotyledons</taxon>
        <taxon>Gunneridae</taxon>
        <taxon>Pentapetalae</taxon>
        <taxon>rosids</taxon>
        <taxon>fabids</taxon>
        <taxon>Cucurbitales</taxon>
        <taxon>Cucurbitaceae</taxon>
        <taxon>Cucurbiteae</taxon>
        <taxon>Cucurbita</taxon>
    </lineage>
</organism>
<evidence type="ECO:0000313" key="6">
    <source>
        <dbReference type="Proteomes" id="UP000685013"/>
    </source>
</evidence>
<feature type="non-terminal residue" evidence="5">
    <location>
        <position position="1"/>
    </location>
</feature>
<dbReference type="EMBL" id="JAGKQH010000008">
    <property type="protein sequence ID" value="KAG6593631.1"/>
    <property type="molecule type" value="Genomic_DNA"/>
</dbReference>
<feature type="compositionally biased region" description="Basic and acidic residues" evidence="3">
    <location>
        <begin position="269"/>
        <end position="290"/>
    </location>
</feature>
<feature type="compositionally biased region" description="Basic and acidic residues" evidence="3">
    <location>
        <begin position="734"/>
        <end position="745"/>
    </location>
</feature>
<keyword evidence="1" id="KW-0143">Chaperone</keyword>
<comment type="caution">
    <text evidence="5">The sequence shown here is derived from an EMBL/GenBank/DDBJ whole genome shotgun (WGS) entry which is preliminary data.</text>
</comment>
<dbReference type="InterPro" id="IPR040400">
    <property type="entry name" value="BAG5/6/7/8"/>
</dbReference>
<evidence type="ECO:0000256" key="2">
    <source>
        <dbReference type="SAM" id="Coils"/>
    </source>
</evidence>
<evidence type="ECO:0000313" key="5">
    <source>
        <dbReference type="EMBL" id="KAG6593631.1"/>
    </source>
</evidence>
<dbReference type="PANTHER" id="PTHR33322">
    <property type="entry name" value="BAG DOMAIN CONTAINING PROTEIN, EXPRESSED"/>
    <property type="match status" value="1"/>
</dbReference>
<name>A0AAV6N6V8_9ROSI</name>
<feature type="compositionally biased region" description="Low complexity" evidence="3">
    <location>
        <begin position="474"/>
        <end position="485"/>
    </location>
</feature>
<dbReference type="Pfam" id="PF02179">
    <property type="entry name" value="BAG"/>
    <property type="match status" value="1"/>
</dbReference>
<dbReference type="CDD" id="cd23767">
    <property type="entry name" value="IQCD"/>
    <property type="match status" value="1"/>
</dbReference>
<dbReference type="PANTHER" id="PTHR33322:SF16">
    <property type="entry name" value="BAG FAMILY MOLECULAR CHAPERONE REGULATOR 6"/>
    <property type="match status" value="1"/>
</dbReference>
<dbReference type="SMART" id="SM00264">
    <property type="entry name" value="BAG"/>
    <property type="match status" value="1"/>
</dbReference>
<dbReference type="GO" id="GO:0009506">
    <property type="term" value="C:plasmodesma"/>
    <property type="evidence" value="ECO:0007669"/>
    <property type="project" value="TreeGrafter"/>
</dbReference>
<feature type="compositionally biased region" description="Basic and acidic residues" evidence="3">
    <location>
        <begin position="759"/>
        <end position="776"/>
    </location>
</feature>
<proteinExistence type="predicted"/>
<feature type="region of interest" description="Disordered" evidence="3">
    <location>
        <begin position="1177"/>
        <end position="1202"/>
    </location>
</feature>
<keyword evidence="2" id="KW-0175">Coiled coil</keyword>
<dbReference type="InterPro" id="IPR003103">
    <property type="entry name" value="BAG_domain"/>
</dbReference>
<feature type="compositionally biased region" description="Basic and acidic residues" evidence="3">
    <location>
        <begin position="922"/>
        <end position="938"/>
    </location>
</feature>
<dbReference type="GO" id="GO:0006457">
    <property type="term" value="P:protein folding"/>
    <property type="evidence" value="ECO:0007669"/>
    <property type="project" value="TreeGrafter"/>
</dbReference>
<accession>A0AAV6N6V8</accession>
<feature type="region of interest" description="Disordered" evidence="3">
    <location>
        <begin position="269"/>
        <end position="295"/>
    </location>
</feature>
<feature type="compositionally biased region" description="Basic and acidic residues" evidence="3">
    <location>
        <begin position="549"/>
        <end position="569"/>
    </location>
</feature>
<dbReference type="PROSITE" id="PS50096">
    <property type="entry name" value="IQ"/>
    <property type="match status" value="1"/>
</dbReference>
<feature type="compositionally biased region" description="Basic and acidic residues" evidence="3">
    <location>
        <begin position="589"/>
        <end position="601"/>
    </location>
</feature>
<dbReference type="AlphaFoldDB" id="A0AAV6N6V8"/>
<dbReference type="Proteomes" id="UP000685013">
    <property type="component" value="Chromosome 8"/>
</dbReference>
<dbReference type="GO" id="GO:0051087">
    <property type="term" value="F:protein-folding chaperone binding"/>
    <property type="evidence" value="ECO:0007669"/>
    <property type="project" value="InterPro"/>
</dbReference>
<reference evidence="5 6" key="1">
    <citation type="journal article" date="2021" name="Hortic Res">
        <title>The domestication of Cucurbita argyrosperma as revealed by the genome of its wild relative.</title>
        <authorList>
            <person name="Barrera-Redondo J."/>
            <person name="Sanchez-de la Vega G."/>
            <person name="Aguirre-Liguori J.A."/>
            <person name="Castellanos-Morales G."/>
            <person name="Gutierrez-Guerrero Y.T."/>
            <person name="Aguirre-Dugua X."/>
            <person name="Aguirre-Planter E."/>
            <person name="Tenaillon M.I."/>
            <person name="Lira-Saade R."/>
            <person name="Eguiarte L.E."/>
        </authorList>
    </citation>
    <scope>NUCLEOTIDE SEQUENCE [LARGE SCALE GENOMIC DNA]</scope>
    <source>
        <strain evidence="5">JBR-2021</strain>
    </source>
</reference>
<feature type="compositionally biased region" description="Basic and acidic residues" evidence="3">
    <location>
        <begin position="507"/>
        <end position="533"/>
    </location>
</feature>